<dbReference type="EMBL" id="FPBZ01000006">
    <property type="protein sequence ID" value="SFU53829.1"/>
    <property type="molecule type" value="Genomic_DNA"/>
</dbReference>
<dbReference type="Proteomes" id="UP000182649">
    <property type="component" value="Unassembled WGS sequence"/>
</dbReference>
<reference evidence="2 3" key="1">
    <citation type="submission" date="2016-10" db="EMBL/GenBank/DDBJ databases">
        <authorList>
            <person name="de Groot N.N."/>
        </authorList>
    </citation>
    <scope>NUCLEOTIDE SEQUENCE [LARGE SCALE GENOMIC DNA]</scope>
    <source>
        <strain evidence="2 3">Nl14</strain>
    </source>
</reference>
<evidence type="ECO:0000313" key="3">
    <source>
        <dbReference type="Proteomes" id="UP000182649"/>
    </source>
</evidence>
<evidence type="ECO:0000313" key="2">
    <source>
        <dbReference type="EMBL" id="SFU53829.1"/>
    </source>
</evidence>
<keyword evidence="1" id="KW-0732">Signal</keyword>
<evidence type="ECO:0000256" key="1">
    <source>
        <dbReference type="SAM" id="SignalP"/>
    </source>
</evidence>
<accession>A0A1I7GZG8</accession>
<dbReference type="OrthoDB" id="8561951at2"/>
<gene>
    <name evidence="2" type="ORF">SAMN05216417_106124</name>
</gene>
<name>A0A1I7GZG8_9PROT</name>
<feature type="chain" id="PRO_5010357970" evidence="1">
    <location>
        <begin position="36"/>
        <end position="173"/>
    </location>
</feature>
<organism evidence="2 3">
    <name type="scientific">Nitrosospira multiformis</name>
    <dbReference type="NCBI Taxonomy" id="1231"/>
    <lineage>
        <taxon>Bacteria</taxon>
        <taxon>Pseudomonadati</taxon>
        <taxon>Pseudomonadota</taxon>
        <taxon>Betaproteobacteria</taxon>
        <taxon>Nitrosomonadales</taxon>
        <taxon>Nitrosomonadaceae</taxon>
        <taxon>Nitrosospira</taxon>
    </lineage>
</organism>
<feature type="signal peptide" evidence="1">
    <location>
        <begin position="1"/>
        <end position="35"/>
    </location>
</feature>
<proteinExistence type="predicted"/>
<protein>
    <submittedName>
        <fullName evidence="2">Uncharacterized protein</fullName>
    </submittedName>
</protein>
<dbReference type="RefSeq" id="WP_143104305.1">
    <property type="nucleotide sequence ID" value="NZ_FPBZ01000006.1"/>
</dbReference>
<sequence>MQSRDCCSHSCARYLAPFACSTLLVSLLFSPGILAQQKGEFDCRASVKYECTADQCEPVTEDFQHEESFLYNAKTSELSACLWTNCYSAKTKAFTVKAGGAITAIGRLVPVVHPKNKPLVVSLTIKTSAIEGSADEEKAPFTAIWNYGGDRLTFDMGECVLKLPVKGAGDRSG</sequence>
<dbReference type="AlphaFoldDB" id="A0A1I7GZG8"/>